<keyword evidence="5 7" id="KW-0132">Cell division</keyword>
<comment type="subunit">
    <text evidence="5">Homodimer. Polymerizes to form a dynamic ring structure in a strictly GTP-dependent manner. Interacts directly with several other division proteins.</text>
</comment>
<evidence type="ECO:0000256" key="4">
    <source>
        <dbReference type="ARBA" id="ARBA00023210"/>
    </source>
</evidence>
<evidence type="ECO:0000256" key="6">
    <source>
        <dbReference type="NCBIfam" id="TIGR00065"/>
    </source>
</evidence>
<keyword evidence="5 7" id="KW-0131">Cell cycle</keyword>
<feature type="domain" description="Tubulin/FtsZ GTPase" evidence="9">
    <location>
        <begin position="14"/>
        <end position="206"/>
    </location>
</feature>
<dbReference type="PRINTS" id="PR00423">
    <property type="entry name" value="CELLDVISFTSZ"/>
</dbReference>
<evidence type="ECO:0000256" key="5">
    <source>
        <dbReference type="HAMAP-Rule" id="MF_00909"/>
    </source>
</evidence>
<feature type="domain" description="Tubulin/FtsZ 2-layer sandwich" evidence="10">
    <location>
        <begin position="208"/>
        <end position="325"/>
    </location>
</feature>
<evidence type="ECO:0000256" key="1">
    <source>
        <dbReference type="ARBA" id="ARBA00009690"/>
    </source>
</evidence>
<dbReference type="Proteomes" id="UP000658131">
    <property type="component" value="Unassembled WGS sequence"/>
</dbReference>
<feature type="binding site" evidence="5">
    <location>
        <begin position="109"/>
        <end position="111"/>
    </location>
    <ligand>
        <name>GTP</name>
        <dbReference type="ChEBI" id="CHEBI:37565"/>
    </ligand>
</feature>
<dbReference type="InterPro" id="IPR008280">
    <property type="entry name" value="Tub_FtsZ_C"/>
</dbReference>
<dbReference type="CDD" id="cd02201">
    <property type="entry name" value="FtsZ_type1"/>
    <property type="match status" value="1"/>
</dbReference>
<feature type="compositionally biased region" description="Low complexity" evidence="8">
    <location>
        <begin position="352"/>
        <end position="374"/>
    </location>
</feature>
<proteinExistence type="inferred from homology"/>
<dbReference type="Gene3D" id="3.40.50.1440">
    <property type="entry name" value="Tubulin/FtsZ, GTPase domain"/>
    <property type="match status" value="1"/>
</dbReference>
<dbReference type="PANTHER" id="PTHR30314">
    <property type="entry name" value="CELL DIVISION PROTEIN FTSZ-RELATED"/>
    <property type="match status" value="1"/>
</dbReference>
<dbReference type="SUPFAM" id="SSF55307">
    <property type="entry name" value="Tubulin C-terminal domain-like"/>
    <property type="match status" value="1"/>
</dbReference>
<feature type="binding site" evidence="5">
    <location>
        <begin position="22"/>
        <end position="26"/>
    </location>
    <ligand>
        <name>GTP</name>
        <dbReference type="ChEBI" id="CHEBI:37565"/>
    </ligand>
</feature>
<evidence type="ECO:0000313" key="11">
    <source>
        <dbReference type="EMBL" id="MBC8575057.1"/>
    </source>
</evidence>
<evidence type="ECO:0000313" key="12">
    <source>
        <dbReference type="Proteomes" id="UP000658131"/>
    </source>
</evidence>
<dbReference type="RefSeq" id="WP_262398816.1">
    <property type="nucleotide sequence ID" value="NZ_JACRTB010000002.1"/>
</dbReference>
<comment type="caution">
    <text evidence="11">The sequence shown here is derived from an EMBL/GenBank/DDBJ whole genome shotgun (WGS) entry which is preliminary data.</text>
</comment>
<feature type="compositionally biased region" description="Acidic residues" evidence="8">
    <location>
        <begin position="389"/>
        <end position="398"/>
    </location>
</feature>
<feature type="compositionally biased region" description="Pro residues" evidence="8">
    <location>
        <begin position="375"/>
        <end position="387"/>
    </location>
</feature>
<dbReference type="InterPro" id="IPR045061">
    <property type="entry name" value="FtsZ/CetZ"/>
</dbReference>
<protein>
    <recommendedName>
        <fullName evidence="5 6">Cell division protein FtsZ</fullName>
    </recommendedName>
</protein>
<feature type="binding site" evidence="5">
    <location>
        <position position="140"/>
    </location>
    <ligand>
        <name>GTP</name>
        <dbReference type="ChEBI" id="CHEBI:37565"/>
    </ligand>
</feature>
<comment type="function">
    <text evidence="5 7">Essential cell division protein that forms a contractile ring structure (Z ring) at the future cell division site. The regulation of the ring assembly controls the timing and the location of cell division. One of the functions of the FtsZ ring is to recruit other cell division proteins to the septum to produce a new cell wall between the dividing cells. Binds GTP and shows GTPase activity.</text>
</comment>
<dbReference type="InterPro" id="IPR037103">
    <property type="entry name" value="Tubulin/FtsZ-like_C"/>
</dbReference>
<reference evidence="11 12" key="1">
    <citation type="submission" date="2020-08" db="EMBL/GenBank/DDBJ databases">
        <title>Genome public.</title>
        <authorList>
            <person name="Liu C."/>
            <person name="Sun Q."/>
        </authorList>
    </citation>
    <scope>NUCLEOTIDE SEQUENCE [LARGE SCALE GENOMIC DNA]</scope>
    <source>
        <strain evidence="11 12">BX1</strain>
    </source>
</reference>
<feature type="binding site" evidence="5">
    <location>
        <position position="144"/>
    </location>
    <ligand>
        <name>GTP</name>
        <dbReference type="ChEBI" id="CHEBI:37565"/>
    </ligand>
</feature>
<sequence>MNFDMVPEHQQATVIKVVGVGGGGGNAINRMVLSGMKNVEFISMNTDYQALATSHATYTLNIGARLTKGKGAGGQADIGQRSAEESREEIAKLLKGTDMVFITAGMGGGTGTGAAPVIAEIAKDMGILTVGVVTKPFKFEGRRRMEHAEMGITAMREHVDALIVIPNERLQQISTEKITLANAFAAADEVLRQGVQSIVELIGTTGVINLDFADVTSIMKDAGNAHMGVGRASGKDKARLAAEAAINSPLLETSINGAKGVIVNITVPPDIALEDVYSASELITDAAHPDVNLIWGVAYDENLKDELVLTVIATSFDGEEEFAIPSYIQDIANYTPKSDPATPVLPGKEQPTRPAAPAVPAAQAQQQTGYVPAPEAQPTPAPAPAAPEPEGEAEEDPYDVIMKIFGKNKR</sequence>
<dbReference type="SUPFAM" id="SSF52490">
    <property type="entry name" value="Tubulin nucleotide-binding domain-like"/>
    <property type="match status" value="1"/>
</dbReference>
<dbReference type="Pfam" id="PF12327">
    <property type="entry name" value="FtsZ_C"/>
    <property type="match status" value="1"/>
</dbReference>
<feature type="region of interest" description="Disordered" evidence="8">
    <location>
        <begin position="338"/>
        <end position="410"/>
    </location>
</feature>
<accession>A0ABR7NF79</accession>
<dbReference type="EMBL" id="JACRTB010000002">
    <property type="protein sequence ID" value="MBC8575057.1"/>
    <property type="molecule type" value="Genomic_DNA"/>
</dbReference>
<dbReference type="InterPro" id="IPR024757">
    <property type="entry name" value="FtsZ_C"/>
</dbReference>
<evidence type="ECO:0000259" key="10">
    <source>
        <dbReference type="SMART" id="SM00865"/>
    </source>
</evidence>
<evidence type="ECO:0000256" key="2">
    <source>
        <dbReference type="ARBA" id="ARBA00022741"/>
    </source>
</evidence>
<organism evidence="11 12">
    <name type="scientific">Yanshouia hominis</name>
    <dbReference type="NCBI Taxonomy" id="2763673"/>
    <lineage>
        <taxon>Bacteria</taxon>
        <taxon>Bacillati</taxon>
        <taxon>Bacillota</taxon>
        <taxon>Clostridia</taxon>
        <taxon>Eubacteriales</taxon>
        <taxon>Oscillospiraceae</taxon>
        <taxon>Yanshouia</taxon>
    </lineage>
</organism>
<keyword evidence="5" id="KW-0963">Cytoplasm</keyword>
<feature type="binding site" evidence="5">
    <location>
        <position position="188"/>
    </location>
    <ligand>
        <name>GTP</name>
        <dbReference type="ChEBI" id="CHEBI:37565"/>
    </ligand>
</feature>
<dbReference type="GO" id="GO:0051301">
    <property type="term" value="P:cell division"/>
    <property type="evidence" value="ECO:0007669"/>
    <property type="project" value="UniProtKB-KW"/>
</dbReference>
<dbReference type="Gene3D" id="3.30.1330.20">
    <property type="entry name" value="Tubulin/FtsZ, C-terminal domain"/>
    <property type="match status" value="1"/>
</dbReference>
<dbReference type="Pfam" id="PF00091">
    <property type="entry name" value="Tubulin"/>
    <property type="match status" value="1"/>
</dbReference>
<keyword evidence="2 5" id="KW-0547">Nucleotide-binding</keyword>
<evidence type="ECO:0000256" key="3">
    <source>
        <dbReference type="ARBA" id="ARBA00023134"/>
    </source>
</evidence>
<dbReference type="NCBIfam" id="TIGR00065">
    <property type="entry name" value="ftsZ"/>
    <property type="match status" value="1"/>
</dbReference>
<dbReference type="SMART" id="SM00864">
    <property type="entry name" value="Tubulin"/>
    <property type="match status" value="1"/>
</dbReference>
<dbReference type="PANTHER" id="PTHR30314:SF3">
    <property type="entry name" value="MITOCHONDRIAL DIVISION PROTEIN FSZA"/>
    <property type="match status" value="1"/>
</dbReference>
<evidence type="ECO:0000256" key="7">
    <source>
        <dbReference type="RuleBase" id="RU000631"/>
    </source>
</evidence>
<dbReference type="InterPro" id="IPR000158">
    <property type="entry name" value="Cell_div_FtsZ"/>
</dbReference>
<keyword evidence="12" id="KW-1185">Reference proteome</keyword>
<keyword evidence="4 5" id="KW-0717">Septation</keyword>
<keyword evidence="3 5" id="KW-0342">GTP-binding</keyword>
<name>A0ABR7NF79_9FIRM</name>
<dbReference type="PROSITE" id="PS01135">
    <property type="entry name" value="FTSZ_2"/>
    <property type="match status" value="1"/>
</dbReference>
<evidence type="ECO:0000259" key="9">
    <source>
        <dbReference type="SMART" id="SM00864"/>
    </source>
</evidence>
<dbReference type="InterPro" id="IPR020805">
    <property type="entry name" value="Cell_div_FtsZ_CS"/>
</dbReference>
<dbReference type="HAMAP" id="MF_00909">
    <property type="entry name" value="FtsZ"/>
    <property type="match status" value="1"/>
</dbReference>
<comment type="subcellular location">
    <subcellularLocation>
        <location evidence="5">Cytoplasm</location>
    </subcellularLocation>
    <text evidence="5">Assembles at midcell at the inner surface of the cytoplasmic membrane.</text>
</comment>
<dbReference type="InterPro" id="IPR036525">
    <property type="entry name" value="Tubulin/FtsZ_GTPase_sf"/>
</dbReference>
<dbReference type="SMART" id="SM00865">
    <property type="entry name" value="Tubulin_C"/>
    <property type="match status" value="1"/>
</dbReference>
<gene>
    <name evidence="5 11" type="primary">ftsZ</name>
    <name evidence="11" type="ORF">H8717_01340</name>
</gene>
<comment type="similarity">
    <text evidence="1 5 7">Belongs to the FtsZ family.</text>
</comment>
<evidence type="ECO:0000256" key="8">
    <source>
        <dbReference type="SAM" id="MobiDB-lite"/>
    </source>
</evidence>
<dbReference type="InterPro" id="IPR018316">
    <property type="entry name" value="Tubulin/FtsZ_2-layer-sand-dom"/>
</dbReference>
<dbReference type="InterPro" id="IPR003008">
    <property type="entry name" value="Tubulin_FtsZ_GTPase"/>
</dbReference>